<dbReference type="Pfam" id="PF00196">
    <property type="entry name" value="GerE"/>
    <property type="match status" value="1"/>
</dbReference>
<dbReference type="PANTHER" id="PTHR44688:SF16">
    <property type="entry name" value="DNA-BINDING TRANSCRIPTIONAL ACTIVATOR DEVR_DOSR"/>
    <property type="match status" value="1"/>
</dbReference>
<dbReference type="GO" id="GO:0003677">
    <property type="term" value="F:DNA binding"/>
    <property type="evidence" value="ECO:0007669"/>
    <property type="project" value="UniProtKB-KW"/>
</dbReference>
<name>A0A2D2DTE9_9BURK</name>
<reference evidence="5" key="1">
    <citation type="submission" date="2017-10" db="EMBL/GenBank/DDBJ databases">
        <title>Massilia psychrophilum sp. nov., a novel purple-pigmented bacterium isolated from Tianshan glacier, Xinjiang Municipality, China.</title>
        <authorList>
            <person name="Wang H."/>
        </authorList>
    </citation>
    <scope>NUCLEOTIDE SEQUENCE [LARGE SCALE GENOMIC DNA]</scope>
    <source>
        <strain evidence="5">B2</strain>
    </source>
</reference>
<dbReference type="RefSeq" id="WP_099881115.1">
    <property type="nucleotide sequence ID" value="NZ_CP024608.1"/>
</dbReference>
<dbReference type="InterPro" id="IPR036388">
    <property type="entry name" value="WH-like_DNA-bd_sf"/>
</dbReference>
<accession>A0A2D2DTE9</accession>
<evidence type="ECO:0000259" key="4">
    <source>
        <dbReference type="PROSITE" id="PS50043"/>
    </source>
</evidence>
<evidence type="ECO:0000256" key="1">
    <source>
        <dbReference type="ARBA" id="ARBA00023015"/>
    </source>
</evidence>
<keyword evidence="3" id="KW-0804">Transcription</keyword>
<sequence>MPRTSSPSAQTLREHYREQQANTARLRLLHEAGQALAAREAATALDAMLGFALAFSAFDCGSVLAGDNGALRVQAARGEVLPAGMRFPAQGALAAGLKDEAGVLVRRNSVSQMLLPAGAMAGIELLFPLRSAGRALGVLQLASRRPLPVPGEADLAALSTLASMLASALPQGAARPAVPAAQSAKLLTPLTPREREVLGLLPHGLTNADIALRLGIAPGTVKVHVERIIHKFGLADRTQVAARAVELGFGHSGATNP</sequence>
<dbReference type="InterPro" id="IPR029016">
    <property type="entry name" value="GAF-like_dom_sf"/>
</dbReference>
<dbReference type="OrthoDB" id="8533716at2"/>
<dbReference type="PRINTS" id="PR00038">
    <property type="entry name" value="HTHLUXR"/>
</dbReference>
<feature type="domain" description="HTH luxR-type" evidence="4">
    <location>
        <begin position="183"/>
        <end position="248"/>
    </location>
</feature>
<dbReference type="PROSITE" id="PS50043">
    <property type="entry name" value="HTH_LUXR_2"/>
    <property type="match status" value="1"/>
</dbReference>
<dbReference type="InterPro" id="IPR000792">
    <property type="entry name" value="Tscrpt_reg_LuxR_C"/>
</dbReference>
<gene>
    <name evidence="5" type="ORF">CR152_29930</name>
</gene>
<dbReference type="Proteomes" id="UP000229897">
    <property type="component" value="Chromosome"/>
</dbReference>
<dbReference type="EMBL" id="CP024608">
    <property type="protein sequence ID" value="ATQ78259.1"/>
    <property type="molecule type" value="Genomic_DNA"/>
</dbReference>
<keyword evidence="6" id="KW-1185">Reference proteome</keyword>
<dbReference type="Gene3D" id="3.30.450.40">
    <property type="match status" value="1"/>
</dbReference>
<keyword evidence="2" id="KW-0238">DNA-binding</keyword>
<dbReference type="PANTHER" id="PTHR44688">
    <property type="entry name" value="DNA-BINDING TRANSCRIPTIONAL ACTIVATOR DEVR_DOSR"/>
    <property type="match status" value="1"/>
</dbReference>
<protein>
    <submittedName>
        <fullName evidence="5">Helix-turn-helix transcriptional regulator</fullName>
    </submittedName>
</protein>
<evidence type="ECO:0000256" key="2">
    <source>
        <dbReference type="ARBA" id="ARBA00023125"/>
    </source>
</evidence>
<dbReference type="KEGG" id="mass:CR152_29930"/>
<dbReference type="GO" id="GO:0006355">
    <property type="term" value="P:regulation of DNA-templated transcription"/>
    <property type="evidence" value="ECO:0007669"/>
    <property type="project" value="InterPro"/>
</dbReference>
<dbReference type="CDD" id="cd06170">
    <property type="entry name" value="LuxR_C_like"/>
    <property type="match status" value="1"/>
</dbReference>
<evidence type="ECO:0000313" key="6">
    <source>
        <dbReference type="Proteomes" id="UP000229897"/>
    </source>
</evidence>
<dbReference type="PROSITE" id="PS00622">
    <property type="entry name" value="HTH_LUXR_1"/>
    <property type="match status" value="1"/>
</dbReference>
<organism evidence="5 6">
    <name type="scientific">Massilia violaceinigra</name>
    <dbReference type="NCBI Taxonomy" id="2045208"/>
    <lineage>
        <taxon>Bacteria</taxon>
        <taxon>Pseudomonadati</taxon>
        <taxon>Pseudomonadota</taxon>
        <taxon>Betaproteobacteria</taxon>
        <taxon>Burkholderiales</taxon>
        <taxon>Oxalobacteraceae</taxon>
        <taxon>Telluria group</taxon>
        <taxon>Massilia</taxon>
    </lineage>
</organism>
<dbReference type="InterPro" id="IPR016032">
    <property type="entry name" value="Sig_transdc_resp-reg_C-effctor"/>
</dbReference>
<evidence type="ECO:0000313" key="5">
    <source>
        <dbReference type="EMBL" id="ATQ78259.1"/>
    </source>
</evidence>
<dbReference type="AlphaFoldDB" id="A0A2D2DTE9"/>
<proteinExistence type="predicted"/>
<evidence type="ECO:0000256" key="3">
    <source>
        <dbReference type="ARBA" id="ARBA00023163"/>
    </source>
</evidence>
<dbReference type="SUPFAM" id="SSF55781">
    <property type="entry name" value="GAF domain-like"/>
    <property type="match status" value="1"/>
</dbReference>
<keyword evidence="1" id="KW-0805">Transcription regulation</keyword>
<dbReference type="SMART" id="SM00421">
    <property type="entry name" value="HTH_LUXR"/>
    <property type="match status" value="1"/>
</dbReference>
<dbReference type="SUPFAM" id="SSF46894">
    <property type="entry name" value="C-terminal effector domain of the bipartite response regulators"/>
    <property type="match status" value="1"/>
</dbReference>
<dbReference type="Gene3D" id="1.10.10.10">
    <property type="entry name" value="Winged helix-like DNA-binding domain superfamily/Winged helix DNA-binding domain"/>
    <property type="match status" value="1"/>
</dbReference>